<keyword evidence="1" id="KW-0732">Signal</keyword>
<evidence type="ECO:0000313" key="2">
    <source>
        <dbReference type="EMBL" id="SDG55460.1"/>
    </source>
</evidence>
<evidence type="ECO:0000313" key="3">
    <source>
        <dbReference type="Proteomes" id="UP000199415"/>
    </source>
</evidence>
<reference evidence="2 3" key="1">
    <citation type="submission" date="2016-10" db="EMBL/GenBank/DDBJ databases">
        <authorList>
            <person name="de Groot N.N."/>
        </authorList>
    </citation>
    <scope>NUCLEOTIDE SEQUENCE [LARGE SCALE GENOMIC DNA]</scope>
    <source>
        <strain evidence="2 3">DSM 25584</strain>
    </source>
</reference>
<dbReference type="EMBL" id="FNCE01000022">
    <property type="protein sequence ID" value="SDG55460.1"/>
    <property type="molecule type" value="Genomic_DNA"/>
</dbReference>
<feature type="chain" id="PRO_5011534864" evidence="1">
    <location>
        <begin position="20"/>
        <end position="37"/>
    </location>
</feature>
<sequence length="37" mass="3911">MRLPAFLTAAFVAAAPALAADTTRTLTVYPDDLARMS</sequence>
<feature type="non-terminal residue" evidence="2">
    <location>
        <position position="37"/>
    </location>
</feature>
<gene>
    <name evidence="2" type="ORF">SAMN05216241_12210</name>
</gene>
<feature type="signal peptide" evidence="1">
    <location>
        <begin position="1"/>
        <end position="19"/>
    </location>
</feature>
<proteinExistence type="predicted"/>
<dbReference type="AlphaFoldDB" id="A0A1G7V928"/>
<accession>A0A1G7V928</accession>
<evidence type="ECO:0000256" key="1">
    <source>
        <dbReference type="SAM" id="SignalP"/>
    </source>
</evidence>
<name>A0A1G7V928_9PROT</name>
<dbReference type="Proteomes" id="UP000199415">
    <property type="component" value="Unassembled WGS sequence"/>
</dbReference>
<protein>
    <submittedName>
        <fullName evidence="2">Uncharacterized protein</fullName>
    </submittedName>
</protein>
<organism evidence="2 3">
    <name type="scientific">Limimonas halophila</name>
    <dbReference type="NCBI Taxonomy" id="1082479"/>
    <lineage>
        <taxon>Bacteria</taxon>
        <taxon>Pseudomonadati</taxon>
        <taxon>Pseudomonadota</taxon>
        <taxon>Alphaproteobacteria</taxon>
        <taxon>Rhodospirillales</taxon>
        <taxon>Rhodovibrionaceae</taxon>
        <taxon>Limimonas</taxon>
    </lineage>
</organism>
<keyword evidence="3" id="KW-1185">Reference proteome</keyword>